<evidence type="ECO:0000313" key="1">
    <source>
        <dbReference type="EMBL" id="KKM76423.1"/>
    </source>
</evidence>
<comment type="caution">
    <text evidence="1">The sequence shown here is derived from an EMBL/GenBank/DDBJ whole genome shotgun (WGS) entry which is preliminary data.</text>
</comment>
<accession>A0A0F9K3B7</accession>
<sequence length="139" mass="16074">MKSTQCSKHVFAERGFNYPCRKKVTVERGGKPYCTIHDPEYIEAKRKALTEEWGKEWAEKEVRWAEQKELRKLQDTALAGCKVVNPDNPMAVALSIEDLYEALKAIIGWMEKWQNAEWNFNGMLIDGRKALAKVDRKEG</sequence>
<organism evidence="1">
    <name type="scientific">marine sediment metagenome</name>
    <dbReference type="NCBI Taxonomy" id="412755"/>
    <lineage>
        <taxon>unclassified sequences</taxon>
        <taxon>metagenomes</taxon>
        <taxon>ecological metagenomes</taxon>
    </lineage>
</organism>
<reference evidence="1" key="1">
    <citation type="journal article" date="2015" name="Nature">
        <title>Complex archaea that bridge the gap between prokaryotes and eukaryotes.</title>
        <authorList>
            <person name="Spang A."/>
            <person name="Saw J.H."/>
            <person name="Jorgensen S.L."/>
            <person name="Zaremba-Niedzwiedzka K."/>
            <person name="Martijn J."/>
            <person name="Lind A.E."/>
            <person name="van Eijk R."/>
            <person name="Schleper C."/>
            <person name="Guy L."/>
            <person name="Ettema T.J."/>
        </authorList>
    </citation>
    <scope>NUCLEOTIDE SEQUENCE</scope>
</reference>
<dbReference type="AlphaFoldDB" id="A0A0F9K3B7"/>
<dbReference type="EMBL" id="LAZR01008812">
    <property type="protein sequence ID" value="KKM76423.1"/>
    <property type="molecule type" value="Genomic_DNA"/>
</dbReference>
<proteinExistence type="predicted"/>
<name>A0A0F9K3B7_9ZZZZ</name>
<gene>
    <name evidence="1" type="ORF">LCGC14_1380380</name>
</gene>
<protein>
    <submittedName>
        <fullName evidence="1">Uncharacterized protein</fullName>
    </submittedName>
</protein>